<evidence type="ECO:0000313" key="9">
    <source>
        <dbReference type="EMBL" id="QDS72313.1"/>
    </source>
</evidence>
<feature type="transmembrane region" description="Helical" evidence="7">
    <location>
        <begin position="219"/>
        <end position="241"/>
    </location>
</feature>
<keyword evidence="5 7" id="KW-0472">Membrane</keyword>
<keyword evidence="2" id="KW-0813">Transport</keyword>
<keyword evidence="4 7" id="KW-1133">Transmembrane helix</keyword>
<dbReference type="GO" id="GO:0022857">
    <property type="term" value="F:transmembrane transporter activity"/>
    <property type="evidence" value="ECO:0007669"/>
    <property type="project" value="InterPro"/>
</dbReference>
<feature type="compositionally biased region" description="Basic and acidic residues" evidence="6">
    <location>
        <begin position="1"/>
        <end position="16"/>
    </location>
</feature>
<feature type="transmembrane region" description="Helical" evidence="7">
    <location>
        <begin position="126"/>
        <end position="146"/>
    </location>
</feature>
<dbReference type="PROSITE" id="PS50850">
    <property type="entry name" value="MFS"/>
    <property type="match status" value="1"/>
</dbReference>
<dbReference type="FunFam" id="1.20.1250.20:FF:000511">
    <property type="entry name" value="MFS general substrate transporter"/>
    <property type="match status" value="1"/>
</dbReference>
<feature type="transmembrane region" description="Helical" evidence="7">
    <location>
        <begin position="417"/>
        <end position="440"/>
    </location>
</feature>
<evidence type="ECO:0000256" key="6">
    <source>
        <dbReference type="SAM" id="MobiDB-lite"/>
    </source>
</evidence>
<dbReference type="Pfam" id="PF07690">
    <property type="entry name" value="MFS_1"/>
    <property type="match status" value="1"/>
</dbReference>
<proteinExistence type="predicted"/>
<keyword evidence="3 7" id="KW-0812">Transmembrane</keyword>
<feature type="domain" description="Major facilitator superfamily (MFS) profile" evidence="8">
    <location>
        <begin position="59"/>
        <end position="476"/>
    </location>
</feature>
<name>A0A517L9L2_9PEZI</name>
<dbReference type="OrthoDB" id="3639251at2759"/>
<dbReference type="InterPro" id="IPR036259">
    <property type="entry name" value="MFS_trans_sf"/>
</dbReference>
<dbReference type="Proteomes" id="UP000316270">
    <property type="component" value="Chromosome 7"/>
</dbReference>
<dbReference type="InterPro" id="IPR020846">
    <property type="entry name" value="MFS_dom"/>
</dbReference>
<feature type="transmembrane region" description="Helical" evidence="7">
    <location>
        <begin position="446"/>
        <end position="472"/>
    </location>
</feature>
<feature type="transmembrane region" description="Helical" evidence="7">
    <location>
        <begin position="97"/>
        <end position="119"/>
    </location>
</feature>
<evidence type="ECO:0000256" key="4">
    <source>
        <dbReference type="ARBA" id="ARBA00022989"/>
    </source>
</evidence>
<feature type="transmembrane region" description="Helical" evidence="7">
    <location>
        <begin position="293"/>
        <end position="318"/>
    </location>
</feature>
<accession>A0A517L9L2</accession>
<evidence type="ECO:0000256" key="3">
    <source>
        <dbReference type="ARBA" id="ARBA00022692"/>
    </source>
</evidence>
<protein>
    <recommendedName>
        <fullName evidence="8">Major facilitator superfamily (MFS) profile domain-containing protein</fullName>
    </recommendedName>
</protein>
<feature type="transmembrane region" description="Helical" evidence="7">
    <location>
        <begin position="383"/>
        <end position="405"/>
    </location>
</feature>
<feature type="transmembrane region" description="Helical" evidence="7">
    <location>
        <begin position="324"/>
        <end position="346"/>
    </location>
</feature>
<reference evidence="9 10" key="1">
    <citation type="submission" date="2019-07" db="EMBL/GenBank/DDBJ databases">
        <title>Finished genome of Venturia effusa.</title>
        <authorList>
            <person name="Young C.A."/>
            <person name="Cox M.P."/>
            <person name="Ganley A.R.D."/>
            <person name="David W.J."/>
        </authorList>
    </citation>
    <scope>NUCLEOTIDE SEQUENCE [LARGE SCALE GENOMIC DNA]</scope>
    <source>
        <strain evidence="10">albino</strain>
    </source>
</reference>
<evidence type="ECO:0000313" key="10">
    <source>
        <dbReference type="Proteomes" id="UP000316270"/>
    </source>
</evidence>
<dbReference type="Gene3D" id="1.20.1250.20">
    <property type="entry name" value="MFS general substrate transporter like domains"/>
    <property type="match status" value="2"/>
</dbReference>
<feature type="transmembrane region" description="Helical" evidence="7">
    <location>
        <begin position="188"/>
        <end position="207"/>
    </location>
</feature>
<sequence length="495" mass="54411">MAIFVDEKSEANEVEKLSNNTNNSNGTEKSPTRTPEQDIIDSFTPEEQRKIIHRVDRRLVPTLGLLYAISLMDRTNLGNASIAGMSRDLGLGIAPRYSVISLVFFITYVLFQPPAIVVLRKIGPHIFLSLIAFSWGIIMIGMAFVQVWTPMIALRLILGVLEAGFFPACAYLLSIYYVRFELQKRNAAFYMIGSTVSGFTSILAYGISLMSGISGLAGWRWIFIMQGIITCVAGFIGWFALVDFPEKAHKSFKFLTQREGELICARIEQDRRDVVVEPFTWAAYLKGAADIKIWGYAAVFCFNAANTYAIAYFLPIILRQGLGFSIALSQCLVAPPYVAAAVVMLAQGWLCDKYHQRASVIVFNSLMGVLGLALLGFHGNNPVRYFGVFLATIATNANVPAILTYQANNLRGQWKRALCSATLVGAGGLGGVIGTTIFRAQDSPTYVPGIIGCMLAHGLNVAICLGLSFMFWRANQRAARGEVVIEGLAGFRYTY</sequence>
<organism evidence="9 10">
    <name type="scientific">Venturia effusa</name>
    <dbReference type="NCBI Taxonomy" id="50376"/>
    <lineage>
        <taxon>Eukaryota</taxon>
        <taxon>Fungi</taxon>
        <taxon>Dikarya</taxon>
        <taxon>Ascomycota</taxon>
        <taxon>Pezizomycotina</taxon>
        <taxon>Dothideomycetes</taxon>
        <taxon>Pleosporomycetidae</taxon>
        <taxon>Venturiales</taxon>
        <taxon>Venturiaceae</taxon>
        <taxon>Venturia</taxon>
    </lineage>
</organism>
<evidence type="ECO:0000256" key="1">
    <source>
        <dbReference type="ARBA" id="ARBA00004141"/>
    </source>
</evidence>
<evidence type="ECO:0000256" key="7">
    <source>
        <dbReference type="SAM" id="Phobius"/>
    </source>
</evidence>
<feature type="compositionally biased region" description="Polar residues" evidence="6">
    <location>
        <begin position="17"/>
        <end position="34"/>
    </location>
</feature>
<dbReference type="GO" id="GO:0016020">
    <property type="term" value="C:membrane"/>
    <property type="evidence" value="ECO:0007669"/>
    <property type="project" value="UniProtKB-SubCell"/>
</dbReference>
<feature type="region of interest" description="Disordered" evidence="6">
    <location>
        <begin position="1"/>
        <end position="37"/>
    </location>
</feature>
<dbReference type="PANTHER" id="PTHR43791:SF47">
    <property type="entry name" value="MAJOR FACILITATOR SUPERFAMILY (MFS) PROFILE DOMAIN-CONTAINING PROTEIN-RELATED"/>
    <property type="match status" value="1"/>
</dbReference>
<feature type="transmembrane region" description="Helical" evidence="7">
    <location>
        <begin position="358"/>
        <end position="377"/>
    </location>
</feature>
<dbReference type="AlphaFoldDB" id="A0A517L9L2"/>
<comment type="subcellular location">
    <subcellularLocation>
        <location evidence="1">Membrane</location>
        <topology evidence="1">Multi-pass membrane protein</topology>
    </subcellularLocation>
</comment>
<evidence type="ECO:0000259" key="8">
    <source>
        <dbReference type="PROSITE" id="PS50850"/>
    </source>
</evidence>
<dbReference type="PANTHER" id="PTHR43791">
    <property type="entry name" value="PERMEASE-RELATED"/>
    <property type="match status" value="1"/>
</dbReference>
<gene>
    <name evidence="9" type="ORF">FKW77_007521</name>
</gene>
<keyword evidence="10" id="KW-1185">Reference proteome</keyword>
<feature type="transmembrane region" description="Helical" evidence="7">
    <location>
        <begin position="152"/>
        <end position="176"/>
    </location>
</feature>
<evidence type="ECO:0000256" key="5">
    <source>
        <dbReference type="ARBA" id="ARBA00023136"/>
    </source>
</evidence>
<dbReference type="InterPro" id="IPR011701">
    <property type="entry name" value="MFS"/>
</dbReference>
<evidence type="ECO:0000256" key="2">
    <source>
        <dbReference type="ARBA" id="ARBA00022448"/>
    </source>
</evidence>
<dbReference type="SUPFAM" id="SSF103473">
    <property type="entry name" value="MFS general substrate transporter"/>
    <property type="match status" value="1"/>
</dbReference>
<dbReference type="EMBL" id="CP042191">
    <property type="protein sequence ID" value="QDS72313.1"/>
    <property type="molecule type" value="Genomic_DNA"/>
</dbReference>